<dbReference type="InterPro" id="IPR045116">
    <property type="entry name" value="Clp1/Grc3"/>
</dbReference>
<dbReference type="AlphaFoldDB" id="A0A2J8AI02"/>
<dbReference type="OrthoDB" id="2405412at2759"/>
<dbReference type="Pfam" id="PF25467">
    <property type="entry name" value="NOL9_C"/>
    <property type="match status" value="1"/>
</dbReference>
<dbReference type="PANTHER" id="PTHR12755:SF3">
    <property type="entry name" value="POLYNUCLEOTIDE 5'-HYDROXYL-KINASE NOL9"/>
    <property type="match status" value="1"/>
</dbReference>
<feature type="region of interest" description="Disordered" evidence="9">
    <location>
        <begin position="285"/>
        <end position="305"/>
    </location>
</feature>
<feature type="compositionally biased region" description="Basic residues" evidence="9">
    <location>
        <begin position="1"/>
        <end position="10"/>
    </location>
</feature>
<keyword evidence="3" id="KW-0698">rRNA processing</keyword>
<evidence type="ECO:0000256" key="2">
    <source>
        <dbReference type="ARBA" id="ARBA00011003"/>
    </source>
</evidence>
<keyword evidence="6 12" id="KW-0418">Kinase</keyword>
<reference evidence="12 13" key="1">
    <citation type="journal article" date="2017" name="Mol. Biol. Evol.">
        <title>The 4-celled Tetrabaena socialis nuclear genome reveals the essential components for genetic control of cell number at the origin of multicellularity in the volvocine lineage.</title>
        <authorList>
            <person name="Featherston J."/>
            <person name="Arakaki Y."/>
            <person name="Hanschen E.R."/>
            <person name="Ferris P.J."/>
            <person name="Michod R.E."/>
            <person name="Olson B.J.S.C."/>
            <person name="Nozaki H."/>
            <person name="Durand P.M."/>
        </authorList>
    </citation>
    <scope>NUCLEOTIDE SEQUENCE [LARGE SCALE GENOMIC DNA]</scope>
    <source>
        <strain evidence="12 13">NIES-571</strain>
    </source>
</reference>
<feature type="region of interest" description="Disordered" evidence="9">
    <location>
        <begin position="137"/>
        <end position="195"/>
    </location>
</feature>
<feature type="compositionally biased region" description="Gly residues" evidence="9">
    <location>
        <begin position="295"/>
        <end position="304"/>
    </location>
</feature>
<sequence length="476" mass="48080">MGPDKRKRKSTGSQFAEPAKERRLEDSYPGDVSPEHDPQLYLAAVQALYGTYWAWAQSVAAGGGGWPPLVVNTHGWVKGLGFDLLTQLLRLVAPTHVIQVRGEPDRKNLPRGAFWCDPRDPQAASAPAEVVTVASVAPDTAGQQQQQQQQGGPDGGGNGWPAISGGAPAAGAWDREQGGRGRGGGGGGGGPPPCVIRSLKPVESRALAWHAWAKRVVGAEPEWGSYESDDFWRNAGSLASHPPYRVSLDALHVQLLAGSVAPHQLGRVLNGAVVGLLATHAPPRAPTAPAAAAAAGGGGGGGRARGQAATAAAAAAAAALPSMPISLSLAQSFAHAAAPAGAGRAAAWPSAADAEAVANATAAAAAAAAYPPGRISYAGATSSPPPLLPCVGLGIVRAVDMARREVLLLTDVAPELLECVGALVVGRLELPGSLLVGGEVASPYQQLFGLSAEATGAGSGRARKNLSRSSLVELAG</sequence>
<protein>
    <submittedName>
        <fullName evidence="12">Polynucleotide 5'-hydroxyl-kinase NOL9</fullName>
    </submittedName>
</protein>
<dbReference type="GO" id="GO:0051731">
    <property type="term" value="F:polynucleotide 5'-hydroxyl-kinase activity"/>
    <property type="evidence" value="ECO:0007669"/>
    <property type="project" value="InterPro"/>
</dbReference>
<accession>A0A2J8AI02</accession>
<evidence type="ECO:0000256" key="3">
    <source>
        <dbReference type="ARBA" id="ARBA00022552"/>
    </source>
</evidence>
<evidence type="ECO:0000256" key="1">
    <source>
        <dbReference type="ARBA" id="ARBA00004604"/>
    </source>
</evidence>
<dbReference type="PANTHER" id="PTHR12755">
    <property type="entry name" value="CLEAVAGE/POLYADENYLATION FACTOR IA SUBUNIT CLP1P"/>
    <property type="match status" value="1"/>
</dbReference>
<dbReference type="GO" id="GO:0005730">
    <property type="term" value="C:nucleolus"/>
    <property type="evidence" value="ECO:0007669"/>
    <property type="project" value="UniProtKB-SubCell"/>
</dbReference>
<evidence type="ECO:0000256" key="4">
    <source>
        <dbReference type="ARBA" id="ARBA00022679"/>
    </source>
</evidence>
<dbReference type="InterPro" id="IPR057570">
    <property type="entry name" value="NOL9_C"/>
</dbReference>
<organism evidence="12 13">
    <name type="scientific">Tetrabaena socialis</name>
    <dbReference type="NCBI Taxonomy" id="47790"/>
    <lineage>
        <taxon>Eukaryota</taxon>
        <taxon>Viridiplantae</taxon>
        <taxon>Chlorophyta</taxon>
        <taxon>core chlorophytes</taxon>
        <taxon>Chlorophyceae</taxon>
        <taxon>CS clade</taxon>
        <taxon>Chlamydomonadales</taxon>
        <taxon>Tetrabaenaceae</taxon>
        <taxon>Tetrabaena</taxon>
    </lineage>
</organism>
<feature type="compositionally biased region" description="Gly residues" evidence="9">
    <location>
        <begin position="180"/>
        <end position="189"/>
    </location>
</feature>
<evidence type="ECO:0000313" key="12">
    <source>
        <dbReference type="EMBL" id="PNH12131.1"/>
    </source>
</evidence>
<feature type="compositionally biased region" description="Low complexity" evidence="9">
    <location>
        <begin position="142"/>
        <end position="151"/>
    </location>
</feature>
<comment type="subcellular location">
    <subcellularLocation>
        <location evidence="1">Nucleus</location>
        <location evidence="1">Nucleolus</location>
    </subcellularLocation>
</comment>
<dbReference type="Gene3D" id="3.40.50.300">
    <property type="entry name" value="P-loop containing nucleotide triphosphate hydrolases"/>
    <property type="match status" value="1"/>
</dbReference>
<feature type="domain" description="Clp1 P-loop" evidence="10">
    <location>
        <begin position="27"/>
        <end position="111"/>
    </location>
</feature>
<feature type="compositionally biased region" description="Low complexity" evidence="9">
    <location>
        <begin position="160"/>
        <end position="172"/>
    </location>
</feature>
<evidence type="ECO:0000256" key="6">
    <source>
        <dbReference type="ARBA" id="ARBA00022777"/>
    </source>
</evidence>
<feature type="compositionally biased region" description="Low complexity" evidence="9">
    <location>
        <begin position="285"/>
        <end position="294"/>
    </location>
</feature>
<dbReference type="GO" id="GO:0000448">
    <property type="term" value="P:cleavage in ITS2 between 5.8S rRNA and LSU-rRNA of tricistronic rRNA transcript (SSU-rRNA, 5.8S rRNA, LSU-rRNA)"/>
    <property type="evidence" value="ECO:0007669"/>
    <property type="project" value="TreeGrafter"/>
</dbReference>
<keyword evidence="7" id="KW-0067">ATP-binding</keyword>
<dbReference type="EMBL" id="PGGS01000015">
    <property type="protein sequence ID" value="PNH12131.1"/>
    <property type="molecule type" value="Genomic_DNA"/>
</dbReference>
<keyword evidence="4" id="KW-0808">Transferase</keyword>
<dbReference type="GO" id="GO:0005524">
    <property type="term" value="F:ATP binding"/>
    <property type="evidence" value="ECO:0007669"/>
    <property type="project" value="UniProtKB-KW"/>
</dbReference>
<name>A0A2J8AI02_9CHLO</name>
<evidence type="ECO:0000259" key="11">
    <source>
        <dbReference type="Pfam" id="PF25467"/>
    </source>
</evidence>
<keyword evidence="8" id="KW-0539">Nucleus</keyword>
<comment type="caution">
    <text evidence="12">The sequence shown here is derived from an EMBL/GenBank/DDBJ whole genome shotgun (WGS) entry which is preliminary data.</text>
</comment>
<evidence type="ECO:0000256" key="8">
    <source>
        <dbReference type="ARBA" id="ARBA00023242"/>
    </source>
</evidence>
<evidence type="ECO:0000256" key="7">
    <source>
        <dbReference type="ARBA" id="ARBA00022840"/>
    </source>
</evidence>
<comment type="similarity">
    <text evidence="2">Belongs to the Clp1 family. NOL9/GRC3 subfamily.</text>
</comment>
<evidence type="ECO:0000259" key="10">
    <source>
        <dbReference type="Pfam" id="PF16575"/>
    </source>
</evidence>
<feature type="region of interest" description="Disordered" evidence="9">
    <location>
        <begin position="1"/>
        <end position="31"/>
    </location>
</feature>
<gene>
    <name evidence="12" type="ORF">TSOC_000985</name>
</gene>
<dbReference type="Pfam" id="PF16575">
    <property type="entry name" value="CLP1_P"/>
    <property type="match status" value="1"/>
</dbReference>
<dbReference type="InterPro" id="IPR032319">
    <property type="entry name" value="CLP1_P"/>
</dbReference>
<feature type="domain" description="NOL9 C-terminal" evidence="11">
    <location>
        <begin position="387"/>
        <end position="431"/>
    </location>
</feature>
<proteinExistence type="inferred from homology"/>
<dbReference type="InterPro" id="IPR027417">
    <property type="entry name" value="P-loop_NTPase"/>
</dbReference>
<evidence type="ECO:0000313" key="13">
    <source>
        <dbReference type="Proteomes" id="UP000236333"/>
    </source>
</evidence>
<dbReference type="Proteomes" id="UP000236333">
    <property type="component" value="Unassembled WGS sequence"/>
</dbReference>
<evidence type="ECO:0000256" key="5">
    <source>
        <dbReference type="ARBA" id="ARBA00022741"/>
    </source>
</evidence>
<keyword evidence="13" id="KW-1185">Reference proteome</keyword>
<evidence type="ECO:0000256" key="9">
    <source>
        <dbReference type="SAM" id="MobiDB-lite"/>
    </source>
</evidence>
<keyword evidence="5" id="KW-0547">Nucleotide-binding</keyword>